<dbReference type="Pfam" id="PF18962">
    <property type="entry name" value="Por_Secre_tail"/>
    <property type="match status" value="1"/>
</dbReference>
<dbReference type="OrthoDB" id="9803616at2"/>
<dbReference type="NCBIfam" id="TIGR04183">
    <property type="entry name" value="Por_Secre_tail"/>
    <property type="match status" value="1"/>
</dbReference>
<dbReference type="Proteomes" id="UP000007435">
    <property type="component" value="Chromosome"/>
</dbReference>
<reference evidence="3 4" key="2">
    <citation type="journal article" date="2011" name="Stand. Genomic Sci.">
        <title>Complete genome sequence of Leadbetterella byssophila type strain (4M15).</title>
        <authorList>
            <person name="Abt B."/>
            <person name="Teshima H."/>
            <person name="Lucas S."/>
            <person name="Lapidus A."/>
            <person name="Del Rio T.G."/>
            <person name="Nolan M."/>
            <person name="Tice H."/>
            <person name="Cheng J.F."/>
            <person name="Pitluck S."/>
            <person name="Liolios K."/>
            <person name="Pagani I."/>
            <person name="Ivanova N."/>
            <person name="Mavromatis K."/>
            <person name="Pati A."/>
            <person name="Tapia R."/>
            <person name="Han C."/>
            <person name="Goodwin L."/>
            <person name="Chen A."/>
            <person name="Palaniappan K."/>
            <person name="Land M."/>
            <person name="Hauser L."/>
            <person name="Chang Y.J."/>
            <person name="Jeffries C.D."/>
            <person name="Rohde M."/>
            <person name="Goker M."/>
            <person name="Tindall B.J."/>
            <person name="Detter J.C."/>
            <person name="Woyke T."/>
            <person name="Bristow J."/>
            <person name="Eisen J.A."/>
            <person name="Markowitz V."/>
            <person name="Hugenholtz P."/>
            <person name="Klenk H.P."/>
            <person name="Kyrpides N.C."/>
        </authorList>
    </citation>
    <scope>NUCLEOTIDE SEQUENCE [LARGE SCALE GENOMIC DNA]</scope>
    <source>
        <strain evidence="4">DSM 17132 / JCM 16389 / KACC 11308 / NBRC 106382 / 4M15</strain>
    </source>
</reference>
<dbReference type="Gene3D" id="2.60.40.10">
    <property type="entry name" value="Immunoglobulins"/>
    <property type="match status" value="3"/>
</dbReference>
<dbReference type="SUPFAM" id="SSF49265">
    <property type="entry name" value="Fibronectin type III"/>
    <property type="match status" value="4"/>
</dbReference>
<dbReference type="InterPro" id="IPR036116">
    <property type="entry name" value="FN3_sf"/>
</dbReference>
<name>E4RX71_LEAB4</name>
<dbReference type="HOGENOM" id="CLU_378901_0_0_10"/>
<dbReference type="InterPro" id="IPR013783">
    <property type="entry name" value="Ig-like_fold"/>
</dbReference>
<proteinExistence type="predicted"/>
<dbReference type="InterPro" id="IPR003961">
    <property type="entry name" value="FN3_dom"/>
</dbReference>
<dbReference type="PROSITE" id="PS50853">
    <property type="entry name" value="FN3"/>
    <property type="match status" value="2"/>
</dbReference>
<reference key="1">
    <citation type="submission" date="2010-11" db="EMBL/GenBank/DDBJ databases">
        <title>The complete genome of Leadbetterella byssophila DSM 17132.</title>
        <authorList>
            <consortium name="US DOE Joint Genome Institute (JGI-PGF)"/>
            <person name="Lucas S."/>
            <person name="Copeland A."/>
            <person name="Lapidus A."/>
            <person name="Glavina del Rio T."/>
            <person name="Dalin E."/>
            <person name="Tice H."/>
            <person name="Bruce D."/>
            <person name="Goodwin L."/>
            <person name="Pitluck S."/>
            <person name="Kyrpides N."/>
            <person name="Mavromatis K."/>
            <person name="Ivanova N."/>
            <person name="Teshima H."/>
            <person name="Brettin T."/>
            <person name="Detter J.C."/>
            <person name="Han C."/>
            <person name="Tapia R."/>
            <person name="Land M."/>
            <person name="Hauser L."/>
            <person name="Markowitz V."/>
            <person name="Cheng J.-F."/>
            <person name="Hugenholtz P."/>
            <person name="Woyke T."/>
            <person name="Wu D."/>
            <person name="Tindall B."/>
            <person name="Pomrenke H.G."/>
            <person name="Brambilla E."/>
            <person name="Klenk H.-P."/>
            <person name="Eisen J.A."/>
        </authorList>
    </citation>
    <scope>NUCLEOTIDE SEQUENCE [LARGE SCALE GENOMIC DNA]</scope>
    <source>
        <strain>DSM 17132</strain>
    </source>
</reference>
<dbReference type="PANTHER" id="PTHR46708:SF11">
    <property type="entry name" value="RECEPTOR-TYPE TYROSINE-PROTEIN PHOSPHATASE ETA-LIKE"/>
    <property type="match status" value="1"/>
</dbReference>
<sequence length="731" mass="81707">MINYINKFIKTYFHNFEFDCTFVLLSSNGLNKPSMKRTLLLLALVMSSVFGYSQTAPNAPTGVTAAQINLENKALIEWVAPTSGATPDGYKVYYNVKGSTVIDSTVKLTTLNATLSNLKLDTVYNVRVRAFKALTVPKVDTAYSPYSTTVNVLIARQLAKPNFAIETAYTTFDEIVLRLLDTNKYATHFMVKVEGDGPAVEHEVLKTGPETVFKLTALKAKTQYMISVKSLRKSGSTVKDQSAYTDIKYETTKVAPPPAAINFKTEQDCPYGVAFTWDYASGQEDIMYVVVQASTITDPWNFTNIGNVNANEKFFFWSGAEPGMVYNYRIETQNSTANRLSGVHTIGTKNWTEPNNPVNIKTIYKTPNEITFKWDLGVQDNTCKTNIIANTEVQISINGSPRQHVADLPPYAPQEYSIKNLQPGSIVEIFLRAHSDKQLYPSGYSSAKDTTYGPPQRPANIYGGVFADNFKNNYVEIWWDDVKDEGQYYIERSLDGTNYTLLAFVKENVVRFKDVRVDEGVSYYYRVKAENWVGASGYSVVGPFTVGFTSAPSAPYGLTAKKQGNSVVLTWVDDTHKEEKYFVEKSTDGGNEYIVIGELGKDVETYTDNNISEGKTYFYRVRAWNRAFQYSNYSLPAKIIIPAAASGFVFDATVFPNPISESISIKAENADVKSKYTLKIYNQTNILVLEKEINFSDDQTVQIKVPNLAPGSYNLTLSDGKEKVSKKIIKL</sequence>
<dbReference type="InterPro" id="IPR026444">
    <property type="entry name" value="Secre_tail"/>
</dbReference>
<dbReference type="eggNOG" id="COG4733">
    <property type="taxonomic scope" value="Bacteria"/>
</dbReference>
<dbReference type="SMART" id="SM00060">
    <property type="entry name" value="FN3"/>
    <property type="match status" value="5"/>
</dbReference>
<evidence type="ECO:0000313" key="4">
    <source>
        <dbReference type="Proteomes" id="UP000007435"/>
    </source>
</evidence>
<keyword evidence="1" id="KW-0677">Repeat</keyword>
<dbReference type="PANTHER" id="PTHR46708">
    <property type="entry name" value="TENASCIN"/>
    <property type="match status" value="1"/>
</dbReference>
<evidence type="ECO:0000256" key="1">
    <source>
        <dbReference type="ARBA" id="ARBA00022737"/>
    </source>
</evidence>
<feature type="domain" description="Fibronectin type-III" evidence="2">
    <location>
        <begin position="551"/>
        <end position="644"/>
    </location>
</feature>
<keyword evidence="4" id="KW-1185">Reference proteome</keyword>
<accession>E4RX71</accession>
<gene>
    <name evidence="3" type="ordered locus">Lbys_3335</name>
</gene>
<dbReference type="InterPro" id="IPR050991">
    <property type="entry name" value="ECM_Regulatory_Proteins"/>
</dbReference>
<evidence type="ECO:0000259" key="2">
    <source>
        <dbReference type="PROSITE" id="PS50853"/>
    </source>
</evidence>
<dbReference type="KEGG" id="lby:Lbys_3335"/>
<dbReference type="EMBL" id="CP002305">
    <property type="protein sequence ID" value="ADQ18986.1"/>
    <property type="molecule type" value="Genomic_DNA"/>
</dbReference>
<dbReference type="STRING" id="649349.Lbys_3335"/>
<feature type="domain" description="Fibronectin type-III" evidence="2">
    <location>
        <begin position="59"/>
        <end position="157"/>
    </location>
</feature>
<organism evidence="3 4">
    <name type="scientific">Leadbetterella byssophila (strain DSM 17132 / JCM 16389 / KACC 11308 / NBRC 106382 / 4M15)</name>
    <dbReference type="NCBI Taxonomy" id="649349"/>
    <lineage>
        <taxon>Bacteria</taxon>
        <taxon>Pseudomonadati</taxon>
        <taxon>Bacteroidota</taxon>
        <taxon>Cytophagia</taxon>
        <taxon>Cytophagales</taxon>
        <taxon>Leadbetterellaceae</taxon>
        <taxon>Leadbetterella</taxon>
    </lineage>
</organism>
<dbReference type="AlphaFoldDB" id="E4RX71"/>
<dbReference type="Pfam" id="PF00041">
    <property type="entry name" value="fn3"/>
    <property type="match status" value="1"/>
</dbReference>
<protein>
    <submittedName>
        <fullName evidence="3">Fibronectin type III domain protein</fullName>
    </submittedName>
</protein>
<evidence type="ECO:0000313" key="3">
    <source>
        <dbReference type="EMBL" id="ADQ18986.1"/>
    </source>
</evidence>
<dbReference type="CDD" id="cd00063">
    <property type="entry name" value="FN3"/>
    <property type="match status" value="2"/>
</dbReference>